<evidence type="ECO:0000313" key="4">
    <source>
        <dbReference type="Proteomes" id="UP001147830"/>
    </source>
</evidence>
<feature type="domain" description="SPOR" evidence="2">
    <location>
        <begin position="96"/>
        <end position="178"/>
    </location>
</feature>
<protein>
    <submittedName>
        <fullName evidence="3">SPOR domain-containing protein</fullName>
    </submittedName>
</protein>
<dbReference type="RefSeq" id="WP_260977076.1">
    <property type="nucleotide sequence ID" value="NZ_JAOANI010000022.1"/>
</dbReference>
<dbReference type="InterPro" id="IPR007730">
    <property type="entry name" value="SPOR-like_dom"/>
</dbReference>
<dbReference type="EMBL" id="JAOANI010000022">
    <property type="protein sequence ID" value="MCT7360236.1"/>
    <property type="molecule type" value="Genomic_DNA"/>
</dbReference>
<dbReference type="InterPro" id="IPR052521">
    <property type="entry name" value="Cell_div_SPOR-domain"/>
</dbReference>
<gene>
    <name evidence="3" type="ORF">NYR02_14535</name>
</gene>
<dbReference type="PANTHER" id="PTHR38687:SF2">
    <property type="entry name" value="CELL DIVISION PROTEIN FTSN"/>
    <property type="match status" value="1"/>
</dbReference>
<organism evidence="3 4">
    <name type="scientific">Thalassolituus pacificus</name>
    <dbReference type="NCBI Taxonomy" id="2975440"/>
    <lineage>
        <taxon>Bacteria</taxon>
        <taxon>Pseudomonadati</taxon>
        <taxon>Pseudomonadota</taxon>
        <taxon>Gammaproteobacteria</taxon>
        <taxon>Oceanospirillales</taxon>
        <taxon>Oceanospirillaceae</taxon>
        <taxon>Thalassolituus</taxon>
    </lineage>
</organism>
<sequence>MSDSASRIPKWVWVTTPTLAVAFIGFILYLATIPAGDELEAVKGDAKKALKLGVEKAKEEAAKEVAKPSYEFYQLLENQTVEVPKVDVYKSTPKDAEVDYTYRLQAGSFRSADDAERLRASLLLEGLNAYRQESTVNGSTWHRVFVGPFTDRSKMNKAQDLLVSRNISPLALKEPVKK</sequence>
<dbReference type="PROSITE" id="PS51724">
    <property type="entry name" value="SPOR"/>
    <property type="match status" value="1"/>
</dbReference>
<keyword evidence="1" id="KW-1133">Transmembrane helix</keyword>
<evidence type="ECO:0000256" key="1">
    <source>
        <dbReference type="SAM" id="Phobius"/>
    </source>
</evidence>
<comment type="caution">
    <text evidence="3">The sequence shown here is derived from an EMBL/GenBank/DDBJ whole genome shotgun (WGS) entry which is preliminary data.</text>
</comment>
<proteinExistence type="predicted"/>
<keyword evidence="4" id="KW-1185">Reference proteome</keyword>
<keyword evidence="1" id="KW-0472">Membrane</keyword>
<dbReference type="Pfam" id="PF05036">
    <property type="entry name" value="SPOR"/>
    <property type="match status" value="1"/>
</dbReference>
<dbReference type="InterPro" id="IPR036680">
    <property type="entry name" value="SPOR-like_sf"/>
</dbReference>
<dbReference type="SUPFAM" id="SSF110997">
    <property type="entry name" value="Sporulation related repeat"/>
    <property type="match status" value="1"/>
</dbReference>
<dbReference type="AlphaFoldDB" id="A0A9X2WHF7"/>
<dbReference type="Proteomes" id="UP001147830">
    <property type="component" value="Unassembled WGS sequence"/>
</dbReference>
<dbReference type="Gene3D" id="3.30.70.1070">
    <property type="entry name" value="Sporulation related repeat"/>
    <property type="match status" value="1"/>
</dbReference>
<dbReference type="GO" id="GO:0042834">
    <property type="term" value="F:peptidoglycan binding"/>
    <property type="evidence" value="ECO:0007669"/>
    <property type="project" value="InterPro"/>
</dbReference>
<evidence type="ECO:0000313" key="3">
    <source>
        <dbReference type="EMBL" id="MCT7360236.1"/>
    </source>
</evidence>
<dbReference type="PANTHER" id="PTHR38687">
    <property type="entry name" value="CELL DIVISION PROTEIN DEDD-RELATED"/>
    <property type="match status" value="1"/>
</dbReference>
<reference evidence="3" key="2">
    <citation type="submission" date="2022-08" db="EMBL/GenBank/DDBJ databases">
        <authorList>
            <person name="Dong C."/>
        </authorList>
    </citation>
    <scope>NUCLEOTIDE SEQUENCE</scope>
    <source>
        <strain evidence="3">59MF3M-4</strain>
    </source>
</reference>
<feature type="transmembrane region" description="Helical" evidence="1">
    <location>
        <begin position="12"/>
        <end position="31"/>
    </location>
</feature>
<reference evidence="3" key="1">
    <citation type="journal article" date="2022" name="Front. Microbiol.">
        <title>Genome-based taxonomic rearrangement of Oceanobacter-related bacteria including the description of Thalassolituus hydrocarbonoclasticus sp. nov. and Thalassolituus pacificus sp. nov. and emended description of the genus Thalassolituus.</title>
        <authorList>
            <person name="Dong C."/>
            <person name="Wei L."/>
            <person name="Wang J."/>
            <person name="Lai Q."/>
            <person name="Huang Z."/>
            <person name="Shao Z."/>
        </authorList>
    </citation>
    <scope>NUCLEOTIDE SEQUENCE</scope>
    <source>
        <strain evidence="3">59MF3M-4</strain>
    </source>
</reference>
<accession>A0A9X2WHF7</accession>
<evidence type="ECO:0000259" key="2">
    <source>
        <dbReference type="PROSITE" id="PS51724"/>
    </source>
</evidence>
<name>A0A9X2WHF7_9GAMM</name>
<keyword evidence="1" id="KW-0812">Transmembrane</keyword>